<dbReference type="PRINTS" id="PR00420">
    <property type="entry name" value="RNGMNOXGNASE"/>
</dbReference>
<keyword evidence="5" id="KW-0503">Monooxygenase</keyword>
<evidence type="ECO:0000256" key="3">
    <source>
        <dbReference type="ARBA" id="ARBA00022827"/>
    </source>
</evidence>
<dbReference type="Gene3D" id="3.50.50.60">
    <property type="entry name" value="FAD/NAD(P)-binding domain"/>
    <property type="match status" value="1"/>
</dbReference>
<dbReference type="Gene3D" id="3.30.9.10">
    <property type="entry name" value="D-Amino Acid Oxidase, subunit A, domain 2"/>
    <property type="match status" value="1"/>
</dbReference>
<feature type="domain" description="FAD-binding" evidence="4">
    <location>
        <begin position="5"/>
        <end position="353"/>
    </location>
</feature>
<accession>A0ABW0H609</accession>
<evidence type="ECO:0000313" key="5">
    <source>
        <dbReference type="EMBL" id="MFC5392456.1"/>
    </source>
</evidence>
<keyword evidence="6" id="KW-1185">Reference proteome</keyword>
<dbReference type="InterPro" id="IPR036188">
    <property type="entry name" value="FAD/NAD-bd_sf"/>
</dbReference>
<organism evidence="5 6">
    <name type="scientific">Bosea vestrisii</name>
    <dbReference type="NCBI Taxonomy" id="151416"/>
    <lineage>
        <taxon>Bacteria</taxon>
        <taxon>Pseudomonadati</taxon>
        <taxon>Pseudomonadota</taxon>
        <taxon>Alphaproteobacteria</taxon>
        <taxon>Hyphomicrobiales</taxon>
        <taxon>Boseaceae</taxon>
        <taxon>Bosea</taxon>
    </lineage>
</organism>
<dbReference type="InterPro" id="IPR002938">
    <property type="entry name" value="FAD-bd"/>
</dbReference>
<dbReference type="Pfam" id="PF01494">
    <property type="entry name" value="FAD_binding_3"/>
    <property type="match status" value="1"/>
</dbReference>
<reference evidence="6" key="1">
    <citation type="journal article" date="2019" name="Int. J. Syst. Evol. Microbiol.">
        <title>The Global Catalogue of Microorganisms (GCM) 10K type strain sequencing project: providing services to taxonomists for standard genome sequencing and annotation.</title>
        <authorList>
            <consortium name="The Broad Institute Genomics Platform"/>
            <consortium name="The Broad Institute Genome Sequencing Center for Infectious Disease"/>
            <person name="Wu L."/>
            <person name="Ma J."/>
        </authorList>
    </citation>
    <scope>NUCLEOTIDE SEQUENCE [LARGE SCALE GENOMIC DNA]</scope>
    <source>
        <strain evidence="6">CGMCC 1.16326</strain>
    </source>
</reference>
<name>A0ABW0H609_9HYPH</name>
<dbReference type="InterPro" id="IPR050641">
    <property type="entry name" value="RIFMO-like"/>
</dbReference>
<evidence type="ECO:0000256" key="1">
    <source>
        <dbReference type="ARBA" id="ARBA00001974"/>
    </source>
</evidence>
<dbReference type="Proteomes" id="UP001596104">
    <property type="component" value="Unassembled WGS sequence"/>
</dbReference>
<comment type="caution">
    <text evidence="5">The sequence shown here is derived from an EMBL/GenBank/DDBJ whole genome shotgun (WGS) entry which is preliminary data.</text>
</comment>
<keyword evidence="3" id="KW-0274">FAD</keyword>
<dbReference type="EMBL" id="JBHSLV010000011">
    <property type="protein sequence ID" value="MFC5392456.1"/>
    <property type="molecule type" value="Genomic_DNA"/>
</dbReference>
<gene>
    <name evidence="5" type="ORF">ACFPPC_07355</name>
</gene>
<dbReference type="PANTHER" id="PTHR43004:SF19">
    <property type="entry name" value="BINDING MONOOXYGENASE, PUTATIVE (JCVI)-RELATED"/>
    <property type="match status" value="1"/>
</dbReference>
<evidence type="ECO:0000313" key="6">
    <source>
        <dbReference type="Proteomes" id="UP001596104"/>
    </source>
</evidence>
<keyword evidence="5" id="KW-0560">Oxidoreductase</keyword>
<dbReference type="RefSeq" id="WP_377007242.1">
    <property type="nucleotide sequence ID" value="NZ_JBHSLV010000011.1"/>
</dbReference>
<sequence length="525" mass="57299">MTTSTGVLIIGGGLNGLAAAALLAHHRIDCMVVERHAETSIQYKFTGISPRSMEIFRSLGLEAEIRARRTGDQQSGGIARARNLADPEVQWSEVGWPDATPYSPTQPATCDQNVLEPILRRHAERLGATMRFNTEFEALEQDERQVRARIRDRRSGAEETVAADYLIVADGAGGSLRQRLGIGIDGPGVLQHWMNLIFDTDLPPTLGGKRFTSCFVTDLNATLTPRRQGRWLLALQYFPENGDRPEDFDAQRCRELVARGAGRPDVKAELVDARPWALAAQIAERFREGRCFLVGDAAHLMPPTGAFGGNSGIHDAHNLAWKLALVMQGKARSELLDSYDQERRPVIAATLAQALARLQAWFRDPAGRLPTPPPIVADYDVIFGQRYDAGAILHDGAPPDAPFVPFATLSGQPGTRAPHHQIEHQGKALSMLDLFGRDFVLLSRDPAWHEAAEAIRSECSLPLSAWGLGTEGWPDSYGIGGSGAVLVRPDGFVAWRTPEPADDRKAMLLSALDRIGLRAEAGGEV</sequence>
<dbReference type="GO" id="GO:0004497">
    <property type="term" value="F:monooxygenase activity"/>
    <property type="evidence" value="ECO:0007669"/>
    <property type="project" value="UniProtKB-KW"/>
</dbReference>
<evidence type="ECO:0000259" key="4">
    <source>
        <dbReference type="Pfam" id="PF01494"/>
    </source>
</evidence>
<dbReference type="Gene3D" id="3.40.30.120">
    <property type="match status" value="1"/>
</dbReference>
<evidence type="ECO:0000256" key="2">
    <source>
        <dbReference type="ARBA" id="ARBA00022630"/>
    </source>
</evidence>
<dbReference type="PANTHER" id="PTHR43004">
    <property type="entry name" value="TRK SYSTEM POTASSIUM UPTAKE PROTEIN"/>
    <property type="match status" value="1"/>
</dbReference>
<protein>
    <submittedName>
        <fullName evidence="5">FAD-dependent monooxygenase</fullName>
    </submittedName>
</protein>
<dbReference type="Pfam" id="PF21274">
    <property type="entry name" value="Rng_hyd_C"/>
    <property type="match status" value="1"/>
</dbReference>
<proteinExistence type="predicted"/>
<keyword evidence="2" id="KW-0285">Flavoprotein</keyword>
<dbReference type="SUPFAM" id="SSF51905">
    <property type="entry name" value="FAD/NAD(P)-binding domain"/>
    <property type="match status" value="1"/>
</dbReference>
<comment type="cofactor">
    <cofactor evidence="1">
        <name>FAD</name>
        <dbReference type="ChEBI" id="CHEBI:57692"/>
    </cofactor>
</comment>